<protein>
    <recommendedName>
        <fullName evidence="3">TnsA endonuclease N-terminal domain-containing protein</fullName>
    </recommendedName>
</protein>
<sequence length="232" mass="25949">MRRPPDTHGRTLRGFSIFNETVVYHESDLERRVSTVLQLRKDVRKIYSQYPVLLYRDADGEIREHICDYSVVFDGGEMVAVVVKHARKEAAMRDMIDRVRALGFLKKSKSGIIAPAAVGDIRLLTERHATYGAFERAGRILRARRMRDDAEYARTLAIVRNLGGQFKFGELLRGCPDRAARRTAVLLLIDDLVLVTEGSGSIDDLTMLRVANSGAAQPATPHFSTKGIDHAA</sequence>
<reference evidence="1" key="2">
    <citation type="submission" date="2023-07" db="EMBL/GenBank/DDBJ databases">
        <authorList>
            <person name="Sun H."/>
        </authorList>
    </citation>
    <scope>NUCLEOTIDE SEQUENCE</scope>
    <source>
        <strain evidence="1">05753</strain>
    </source>
</reference>
<dbReference type="Proteomes" id="UP001169006">
    <property type="component" value="Unassembled WGS sequence"/>
</dbReference>
<dbReference type="EMBL" id="JAUKWQ010000005">
    <property type="protein sequence ID" value="MDO1583620.1"/>
    <property type="molecule type" value="Genomic_DNA"/>
</dbReference>
<gene>
    <name evidence="1" type="ORF">Q2T52_16155</name>
</gene>
<accession>A0ABT8SYR6</accession>
<keyword evidence="2" id="KW-1185">Reference proteome</keyword>
<dbReference type="RefSeq" id="WP_302077826.1">
    <property type="nucleotide sequence ID" value="NZ_JAUKWQ010000005.1"/>
</dbReference>
<reference evidence="1" key="1">
    <citation type="journal article" date="2015" name="Int. J. Syst. Evol. Microbiol.">
        <title>Rhizobium oryzicola sp. nov., potential plant-growth-promoting endophytic bacteria isolated from rice roots.</title>
        <authorList>
            <person name="Zhang X.X."/>
            <person name="Gao J.S."/>
            <person name="Cao Y.H."/>
            <person name="Sheirdil R.A."/>
            <person name="Wang X.C."/>
            <person name="Zhang L."/>
        </authorList>
    </citation>
    <scope>NUCLEOTIDE SEQUENCE</scope>
    <source>
        <strain evidence="1">05753</strain>
    </source>
</reference>
<comment type="caution">
    <text evidence="1">The sequence shown here is derived from an EMBL/GenBank/DDBJ whole genome shotgun (WGS) entry which is preliminary data.</text>
</comment>
<organism evidence="1 2">
    <name type="scientific">Rhizobium oryzicola</name>
    <dbReference type="NCBI Taxonomy" id="1232668"/>
    <lineage>
        <taxon>Bacteria</taxon>
        <taxon>Pseudomonadati</taxon>
        <taxon>Pseudomonadota</taxon>
        <taxon>Alphaproteobacteria</taxon>
        <taxon>Hyphomicrobiales</taxon>
        <taxon>Rhizobiaceae</taxon>
        <taxon>Rhizobium/Agrobacterium group</taxon>
        <taxon>Rhizobium</taxon>
    </lineage>
</organism>
<evidence type="ECO:0000313" key="2">
    <source>
        <dbReference type="Proteomes" id="UP001169006"/>
    </source>
</evidence>
<proteinExistence type="predicted"/>
<evidence type="ECO:0000313" key="1">
    <source>
        <dbReference type="EMBL" id="MDO1583620.1"/>
    </source>
</evidence>
<evidence type="ECO:0008006" key="3">
    <source>
        <dbReference type="Google" id="ProtNLM"/>
    </source>
</evidence>
<name>A0ABT8SYR6_9HYPH</name>